<organism evidence="1 2">
    <name type="scientific">Niabella ginsengisoli</name>
    <dbReference type="NCBI Taxonomy" id="522298"/>
    <lineage>
        <taxon>Bacteria</taxon>
        <taxon>Pseudomonadati</taxon>
        <taxon>Bacteroidota</taxon>
        <taxon>Chitinophagia</taxon>
        <taxon>Chitinophagales</taxon>
        <taxon>Chitinophagaceae</taxon>
        <taxon>Niabella</taxon>
    </lineage>
</organism>
<reference evidence="1 2" key="1">
    <citation type="submission" date="2022-02" db="EMBL/GenBank/DDBJ databases">
        <authorList>
            <person name="Min J."/>
        </authorList>
    </citation>
    <scope>NUCLEOTIDE SEQUENCE [LARGE SCALE GENOMIC DNA]</scope>
    <source>
        <strain evidence="1 2">GR10-1</strain>
    </source>
</reference>
<dbReference type="Proteomes" id="UP001202248">
    <property type="component" value="Unassembled WGS sequence"/>
</dbReference>
<proteinExistence type="predicted"/>
<gene>
    <name evidence="1" type="ORF">MKP09_00190</name>
</gene>
<name>A0ABS9SDM0_9BACT</name>
<accession>A0ABS9SDM0</accession>
<protein>
    <submittedName>
        <fullName evidence="1">Uncharacterized protein</fullName>
    </submittedName>
</protein>
<dbReference type="EMBL" id="JAKWBL010000001">
    <property type="protein sequence ID" value="MCH5596452.1"/>
    <property type="molecule type" value="Genomic_DNA"/>
</dbReference>
<keyword evidence="2" id="KW-1185">Reference proteome</keyword>
<dbReference type="RefSeq" id="WP_240825257.1">
    <property type="nucleotide sequence ID" value="NZ_JAKWBL010000001.1"/>
</dbReference>
<evidence type="ECO:0000313" key="1">
    <source>
        <dbReference type="EMBL" id="MCH5596452.1"/>
    </source>
</evidence>
<evidence type="ECO:0000313" key="2">
    <source>
        <dbReference type="Proteomes" id="UP001202248"/>
    </source>
</evidence>
<sequence>MKPSKNLIERFLKNDCTSAEAEIVDRFFKENPDELEHYFPVNAWLTEPEAKLDATVSDRILQHVREKYKKKSRHL</sequence>
<comment type="caution">
    <text evidence="1">The sequence shown here is derived from an EMBL/GenBank/DDBJ whole genome shotgun (WGS) entry which is preliminary data.</text>
</comment>